<feature type="domain" description="DUF7507" evidence="3">
    <location>
        <begin position="527"/>
        <end position="565"/>
    </location>
</feature>
<dbReference type="InterPro" id="IPR013783">
    <property type="entry name" value="Ig-like_fold"/>
</dbReference>
<reference evidence="5 6" key="1">
    <citation type="submission" date="2020-10" db="EMBL/GenBank/DDBJ databases">
        <title>Draft genome sequences of plant-associated actinobacteria.</title>
        <authorList>
            <person name="Tarlachkov S.V."/>
            <person name="Starodumova I.P."/>
            <person name="Dorofeeva L.V."/>
            <person name="Prisyazhnaya N.V."/>
            <person name="Roubtsova T.V."/>
            <person name="Chizhov V.N."/>
            <person name="Nadler S.A."/>
            <person name="Subbotin S.A."/>
            <person name="Evtushenko L.I."/>
        </authorList>
    </citation>
    <scope>NUCLEOTIDE SEQUENCE [LARGE SCALE GENOMIC DNA]</scope>
    <source>
        <strain evidence="5 6">VKM Ac-2886</strain>
    </source>
</reference>
<keyword evidence="6" id="KW-1185">Reference proteome</keyword>
<comment type="caution">
    <text evidence="5">The sequence shown here is derived from an EMBL/GenBank/DDBJ whole genome shotgun (WGS) entry which is preliminary data.</text>
</comment>
<sequence length="568" mass="56868">MTRSVAMTTLLAVLFAMLASFSVVLPAQSAQAAPICAPGNITVNTGPGAAPQALNQYEATTGSLVSSVRATRTYTDIAFSSDGRTLYAITNFGAGPALFTIDPETGAETSLTFVTGVPSSNYFVNALSALPDGSLLTGASFVGGAPQSQQIFRIDPATGEATPFQAAFPDGFGSAGDFLTLADGDLLAVGSGNAGSALFRISPSFAVTQVGSIPLTYGAAQSGGRIYLAGASGDLYEIASVPTAASTAPVATTTIASTGLPFFGATAEQDSGLCSELTIAKTSDPASGTDVAVGQTVSYSITFSNANGTAPAQVDHTDDLTAVLDDATITGSPAVSSGTPLTIDPVANTSFRISGAIPAGGQTTITYSVTINDPATGDRQLTNYVIPTGDAPPATCEPANTTCTTHPVADLTIVKSVDPAGQEAYLAGEELTYSFLVTNSGNTTLTDVTVNEGAFDGSGELGAITPASVASLAPDESATFTATYTLTQADVDRGSTTNTATATGVPPTAPPVESPPSTVELPLPPGPALTIVKSADLDGISAVGEVVTYSFVVTNTGNVTLADVAPVE</sequence>
<evidence type="ECO:0000256" key="1">
    <source>
        <dbReference type="SAM" id="MobiDB-lite"/>
    </source>
</evidence>
<dbReference type="NCBIfam" id="TIGR01451">
    <property type="entry name" value="B_ant_repeat"/>
    <property type="match status" value="1"/>
</dbReference>
<dbReference type="Pfam" id="PF25549">
    <property type="entry name" value="DUF7927"/>
    <property type="match status" value="1"/>
</dbReference>
<proteinExistence type="predicted"/>
<feature type="domain" description="DUF7927" evidence="4">
    <location>
        <begin position="276"/>
        <end position="408"/>
    </location>
</feature>
<dbReference type="InterPro" id="IPR011042">
    <property type="entry name" value="6-blade_b-propeller_TolB-like"/>
</dbReference>
<gene>
    <name evidence="5" type="ORF">ITJ42_00005</name>
</gene>
<dbReference type="PANTHER" id="PTHR34819:SF3">
    <property type="entry name" value="CELL SURFACE PROTEIN"/>
    <property type="match status" value="1"/>
</dbReference>
<organism evidence="5 6">
    <name type="scientific">Clavibacter phaseoli</name>
    <dbReference type="NCBI Taxonomy" id="1734031"/>
    <lineage>
        <taxon>Bacteria</taxon>
        <taxon>Bacillati</taxon>
        <taxon>Actinomycetota</taxon>
        <taxon>Actinomycetes</taxon>
        <taxon>Micrococcales</taxon>
        <taxon>Microbacteriaceae</taxon>
        <taxon>Clavibacter</taxon>
    </lineage>
</organism>
<dbReference type="PANTHER" id="PTHR34819">
    <property type="entry name" value="LARGE CYSTEINE-RICH PERIPLASMIC PROTEIN OMCB"/>
    <property type="match status" value="1"/>
</dbReference>
<dbReference type="AlphaFoldDB" id="A0A8I0VB66"/>
<evidence type="ECO:0000256" key="2">
    <source>
        <dbReference type="SAM" id="SignalP"/>
    </source>
</evidence>
<accession>A0A8I0VB66</accession>
<dbReference type="InterPro" id="IPR047589">
    <property type="entry name" value="DUF11_rpt"/>
</dbReference>
<evidence type="ECO:0000313" key="6">
    <source>
        <dbReference type="Proteomes" id="UP000634579"/>
    </source>
</evidence>
<evidence type="ECO:0000259" key="3">
    <source>
        <dbReference type="Pfam" id="PF24346"/>
    </source>
</evidence>
<dbReference type="GO" id="GO:0005975">
    <property type="term" value="P:carbohydrate metabolic process"/>
    <property type="evidence" value="ECO:0007669"/>
    <property type="project" value="UniProtKB-ARBA"/>
</dbReference>
<evidence type="ECO:0008006" key="7">
    <source>
        <dbReference type="Google" id="ProtNLM"/>
    </source>
</evidence>
<dbReference type="InterPro" id="IPR055354">
    <property type="entry name" value="DUF7507"/>
</dbReference>
<evidence type="ECO:0000259" key="4">
    <source>
        <dbReference type="Pfam" id="PF25549"/>
    </source>
</evidence>
<feature type="chain" id="PRO_5034078593" description="Repeat protein (TIGR01451 family)" evidence="2">
    <location>
        <begin position="33"/>
        <end position="568"/>
    </location>
</feature>
<feature type="domain" description="DUF7507" evidence="3">
    <location>
        <begin position="410"/>
        <end position="514"/>
    </location>
</feature>
<dbReference type="Gene3D" id="2.120.10.30">
    <property type="entry name" value="TolB, C-terminal domain"/>
    <property type="match status" value="1"/>
</dbReference>
<dbReference type="Pfam" id="PF24346">
    <property type="entry name" value="DUF7507"/>
    <property type="match status" value="2"/>
</dbReference>
<dbReference type="InterPro" id="IPR057687">
    <property type="entry name" value="DUF7927"/>
</dbReference>
<protein>
    <recommendedName>
        <fullName evidence="7">Repeat protein (TIGR01451 family)</fullName>
    </recommendedName>
</protein>
<dbReference type="SUPFAM" id="SSF82171">
    <property type="entry name" value="DPP6 N-terminal domain-like"/>
    <property type="match status" value="1"/>
</dbReference>
<feature type="signal peptide" evidence="2">
    <location>
        <begin position="1"/>
        <end position="32"/>
    </location>
</feature>
<feature type="region of interest" description="Disordered" evidence="1">
    <location>
        <begin position="492"/>
        <end position="522"/>
    </location>
</feature>
<dbReference type="Proteomes" id="UP000634579">
    <property type="component" value="Unassembled WGS sequence"/>
</dbReference>
<dbReference type="InterPro" id="IPR051172">
    <property type="entry name" value="Chlamydia_OmcB"/>
</dbReference>
<name>A0A8I0VB66_9MICO</name>
<dbReference type="EMBL" id="JADKRP010000001">
    <property type="protein sequence ID" value="MBF4629595.1"/>
    <property type="molecule type" value="Genomic_DNA"/>
</dbReference>
<keyword evidence="2" id="KW-0732">Signal</keyword>
<evidence type="ECO:0000313" key="5">
    <source>
        <dbReference type="EMBL" id="MBF4629595.1"/>
    </source>
</evidence>
<dbReference type="Gene3D" id="2.60.40.10">
    <property type="entry name" value="Immunoglobulins"/>
    <property type="match status" value="1"/>
</dbReference>
<feature type="non-terminal residue" evidence="5">
    <location>
        <position position="568"/>
    </location>
</feature>
<feature type="compositionally biased region" description="Low complexity" evidence="1">
    <location>
        <begin position="496"/>
        <end position="506"/>
    </location>
</feature>